<gene>
    <name evidence="6" type="primary">nosZ</name>
    <name evidence="6" type="ORF">SK3146_05264</name>
</gene>
<evidence type="ECO:0000313" key="6">
    <source>
        <dbReference type="EMBL" id="UQZ85972.1"/>
    </source>
</evidence>
<dbReference type="Pfam" id="PF13473">
    <property type="entry name" value="Cupredoxin_1"/>
    <property type="match status" value="1"/>
</dbReference>
<evidence type="ECO:0000256" key="1">
    <source>
        <dbReference type="ARBA" id="ARBA00004196"/>
    </source>
</evidence>
<organism evidence="6 7">
    <name type="scientific">Paenibacillus konkukensis</name>
    <dbReference type="NCBI Taxonomy" id="2020716"/>
    <lineage>
        <taxon>Bacteria</taxon>
        <taxon>Bacillati</taxon>
        <taxon>Bacillota</taxon>
        <taxon>Bacilli</taxon>
        <taxon>Bacillales</taxon>
        <taxon>Paenibacillaceae</taxon>
        <taxon>Paenibacillus</taxon>
    </lineage>
</organism>
<proteinExistence type="predicted"/>
<dbReference type="Proteomes" id="UP001057134">
    <property type="component" value="Chromosome"/>
</dbReference>
<dbReference type="PANTHER" id="PTHR42838">
    <property type="entry name" value="CYTOCHROME C OXIDASE SUBUNIT II"/>
    <property type="match status" value="1"/>
</dbReference>
<keyword evidence="7" id="KW-1185">Reference proteome</keyword>
<keyword evidence="3" id="KW-0186">Copper</keyword>
<dbReference type="InterPro" id="IPR028096">
    <property type="entry name" value="EfeO_Cupredoxin"/>
</dbReference>
<dbReference type="GO" id="GO:0050304">
    <property type="term" value="F:nitrous-oxide reductase activity"/>
    <property type="evidence" value="ECO:0007669"/>
    <property type="project" value="UniProtKB-EC"/>
</dbReference>
<evidence type="ECO:0000313" key="7">
    <source>
        <dbReference type="Proteomes" id="UP001057134"/>
    </source>
</evidence>
<reference evidence="6" key="2">
    <citation type="journal article" date="2021" name="J Anim Sci Technol">
        <title>Complete genome sequence of Paenibacillus konkukensis sp. nov. SK3146 as a potential probiotic strain.</title>
        <authorList>
            <person name="Jung H.I."/>
            <person name="Park S."/>
            <person name="Niu K.M."/>
            <person name="Lee S.W."/>
            <person name="Kothari D."/>
            <person name="Yi K.J."/>
            <person name="Kim S.K."/>
        </authorList>
    </citation>
    <scope>NUCLEOTIDE SEQUENCE</scope>
    <source>
        <strain evidence="6">SK3146</strain>
    </source>
</reference>
<dbReference type="RefSeq" id="WP_249861551.1">
    <property type="nucleotide sequence ID" value="NZ_CP027059.1"/>
</dbReference>
<feature type="signal peptide" evidence="4">
    <location>
        <begin position="1"/>
        <end position="21"/>
    </location>
</feature>
<reference evidence="6" key="1">
    <citation type="submission" date="2018-02" db="EMBL/GenBank/DDBJ databases">
        <authorList>
            <person name="Kim S.-K."/>
            <person name="Jung H.-I."/>
            <person name="Lee S.-W."/>
        </authorList>
    </citation>
    <scope>NUCLEOTIDE SEQUENCE</scope>
    <source>
        <strain evidence="6">SK3146</strain>
    </source>
</reference>
<evidence type="ECO:0000256" key="2">
    <source>
        <dbReference type="ARBA" id="ARBA00022723"/>
    </source>
</evidence>
<dbReference type="EMBL" id="CP027059">
    <property type="protein sequence ID" value="UQZ85972.1"/>
    <property type="molecule type" value="Genomic_DNA"/>
</dbReference>
<comment type="subcellular location">
    <subcellularLocation>
        <location evidence="1">Cell envelope</location>
    </subcellularLocation>
</comment>
<feature type="domain" description="EfeO-type cupredoxin-like" evidence="5">
    <location>
        <begin position="36"/>
        <end position="129"/>
    </location>
</feature>
<dbReference type="InterPro" id="IPR008972">
    <property type="entry name" value="Cupredoxin"/>
</dbReference>
<keyword evidence="2" id="KW-0479">Metal-binding</keyword>
<accession>A0ABY4RWZ5</accession>
<dbReference type="PROSITE" id="PS51257">
    <property type="entry name" value="PROKAR_LIPOPROTEIN"/>
    <property type="match status" value="1"/>
</dbReference>
<protein>
    <submittedName>
        <fullName evidence="6">Nitrous-oxide reductase</fullName>
        <ecNumber evidence="6">1.7.2.4</ecNumber>
    </submittedName>
</protein>
<dbReference type="EC" id="1.7.2.4" evidence="6"/>
<name>A0ABY4RWZ5_9BACL</name>
<keyword evidence="6" id="KW-0560">Oxidoreductase</keyword>
<dbReference type="InterPro" id="IPR051403">
    <property type="entry name" value="NosZ/Cyto_c_oxidase_sub2"/>
</dbReference>
<evidence type="ECO:0000256" key="3">
    <source>
        <dbReference type="ARBA" id="ARBA00023008"/>
    </source>
</evidence>
<feature type="chain" id="PRO_5045896743" evidence="4">
    <location>
        <begin position="22"/>
        <end position="131"/>
    </location>
</feature>
<keyword evidence="4" id="KW-0732">Signal</keyword>
<dbReference type="PANTHER" id="PTHR42838:SF2">
    <property type="entry name" value="NITROUS-OXIDE REDUCTASE"/>
    <property type="match status" value="1"/>
</dbReference>
<evidence type="ECO:0000256" key="4">
    <source>
        <dbReference type="SAM" id="SignalP"/>
    </source>
</evidence>
<evidence type="ECO:0000259" key="5">
    <source>
        <dbReference type="Pfam" id="PF13473"/>
    </source>
</evidence>
<dbReference type="Gene3D" id="2.60.40.420">
    <property type="entry name" value="Cupredoxins - blue copper proteins"/>
    <property type="match status" value="1"/>
</dbReference>
<dbReference type="SUPFAM" id="SSF49503">
    <property type="entry name" value="Cupredoxins"/>
    <property type="match status" value="1"/>
</dbReference>
<sequence>MKRMIALALAACLVFALSACGAKKEEAQAPASNGASQATSAAAGQEVKIVASNYQFDQAEYKVKKGENITVTLENKQGMHGVQIKEFNVSLDGSKKSATFKADKEGTYDIVCSVPCGSGHMSMKSKLIVES</sequence>